<feature type="region of interest" description="Disordered" evidence="12">
    <location>
        <begin position="1"/>
        <end position="87"/>
    </location>
</feature>
<dbReference type="GO" id="GO:0090364">
    <property type="term" value="P:regulation of proteasome assembly"/>
    <property type="evidence" value="ECO:0007669"/>
    <property type="project" value="InterPro"/>
</dbReference>
<dbReference type="GO" id="GO:0005634">
    <property type="term" value="C:nucleus"/>
    <property type="evidence" value="ECO:0007669"/>
    <property type="project" value="UniProtKB-SubCell"/>
</dbReference>
<comment type="catalytic activity">
    <reaction evidence="11">
        <text>O-phospho-L-threonyl-[protein] + H2O = L-threonyl-[protein] + phosphate</text>
        <dbReference type="Rhea" id="RHEA:47004"/>
        <dbReference type="Rhea" id="RHEA-COMP:11060"/>
        <dbReference type="Rhea" id="RHEA-COMP:11605"/>
        <dbReference type="ChEBI" id="CHEBI:15377"/>
        <dbReference type="ChEBI" id="CHEBI:30013"/>
        <dbReference type="ChEBI" id="CHEBI:43474"/>
        <dbReference type="ChEBI" id="CHEBI:61977"/>
        <dbReference type="EC" id="3.1.3.16"/>
    </reaction>
</comment>
<evidence type="ECO:0000256" key="8">
    <source>
        <dbReference type="ARBA" id="ARBA00023242"/>
    </source>
</evidence>
<feature type="domain" description="FCP1 homology" evidence="14">
    <location>
        <begin position="230"/>
        <end position="394"/>
    </location>
</feature>
<evidence type="ECO:0000256" key="2">
    <source>
        <dbReference type="ARBA" id="ARBA00004123"/>
    </source>
</evidence>
<evidence type="ECO:0000256" key="10">
    <source>
        <dbReference type="ARBA" id="ARBA00047761"/>
    </source>
</evidence>
<dbReference type="SUPFAM" id="SSF54236">
    <property type="entry name" value="Ubiquitin-like"/>
    <property type="match status" value="1"/>
</dbReference>
<evidence type="ECO:0000256" key="4">
    <source>
        <dbReference type="ARBA" id="ARBA00022723"/>
    </source>
</evidence>
<dbReference type="PROSITE" id="PS50053">
    <property type="entry name" value="UBIQUITIN_2"/>
    <property type="match status" value="1"/>
</dbReference>
<comment type="cofactor">
    <cofactor evidence="1">
        <name>Mg(2+)</name>
        <dbReference type="ChEBI" id="CHEBI:18420"/>
    </cofactor>
</comment>
<dbReference type="AlphaFoldDB" id="A0A9W8I0Y9"/>
<evidence type="ECO:0000313" key="15">
    <source>
        <dbReference type="EMBL" id="KAJ2808957.1"/>
    </source>
</evidence>
<dbReference type="Pfam" id="PF03031">
    <property type="entry name" value="NIF"/>
    <property type="match status" value="1"/>
</dbReference>
<keyword evidence="4" id="KW-0479">Metal-binding</keyword>
<evidence type="ECO:0000256" key="7">
    <source>
        <dbReference type="ARBA" id="ARBA00022912"/>
    </source>
</evidence>
<dbReference type="PROSITE" id="PS50969">
    <property type="entry name" value="FCP1"/>
    <property type="match status" value="1"/>
</dbReference>
<comment type="caution">
    <text evidence="15">The sequence shown here is derived from an EMBL/GenBank/DDBJ whole genome shotgun (WGS) entry which is preliminary data.</text>
</comment>
<feature type="compositionally biased region" description="Basic and acidic residues" evidence="12">
    <location>
        <begin position="74"/>
        <end position="86"/>
    </location>
</feature>
<evidence type="ECO:0000256" key="5">
    <source>
        <dbReference type="ARBA" id="ARBA00022801"/>
    </source>
</evidence>
<keyword evidence="6" id="KW-0460">Magnesium</keyword>
<sequence length="412" mass="46169">MLPAKRCHAECCEGTDGSTTAGSQTANNSKENQKQQNEAAESSGTSRQTEPPDSTESPDQDKAPDCAESASEEGLEKEHGEDEMARESLSLEVVWKGSERYSLKVTKYATVISIKVLLEELTEVDSDSQKLLGLVKGKLPRDTDTLAVLGVKNGTKVRLVGTRLADQLKPREDSWHDLDSDAPAIADDGETGVGDSSLGGGREHQVVSTDCRQKLDKIIREAEVRIMSPPRPGRKLVVLDLDYTLFDCKNMSGNVVEMARPGLHEFLSAIYPYYDLIVWSQTKWHVVECKITLLGMVTHPNYKITTALDISAMFNIKSIRNGKTVDHQVKALEFIWARFPEVYDKSNTIHVDDLGRNFALNRQNGLKIRPYKRADTSIRNDTELYKLTRYLLSIAKLPTLEFLDHSQWHSYR</sequence>
<dbReference type="Proteomes" id="UP001140094">
    <property type="component" value="Unassembled WGS sequence"/>
</dbReference>
<dbReference type="Gene3D" id="3.40.50.1000">
    <property type="entry name" value="HAD superfamily/HAD-like"/>
    <property type="match status" value="1"/>
</dbReference>
<feature type="compositionally biased region" description="Low complexity" evidence="12">
    <location>
        <begin position="27"/>
        <end position="38"/>
    </location>
</feature>
<dbReference type="OrthoDB" id="1711508at2759"/>
<dbReference type="EC" id="3.1.3.16" evidence="3"/>
<dbReference type="SMART" id="SM00577">
    <property type="entry name" value="CPDc"/>
    <property type="match status" value="1"/>
</dbReference>
<feature type="compositionally biased region" description="Polar residues" evidence="12">
    <location>
        <begin position="39"/>
        <end position="57"/>
    </location>
</feature>
<comment type="subcellular location">
    <subcellularLocation>
        <location evidence="2">Nucleus</location>
    </subcellularLocation>
</comment>
<dbReference type="InterPro" id="IPR029071">
    <property type="entry name" value="Ubiquitin-like_domsf"/>
</dbReference>
<feature type="domain" description="Ubiquitin-like" evidence="13">
    <location>
        <begin position="89"/>
        <end position="166"/>
    </location>
</feature>
<dbReference type="NCBIfam" id="TIGR02245">
    <property type="entry name" value="HAD_IIID1"/>
    <property type="match status" value="1"/>
</dbReference>
<feature type="compositionally biased region" description="Polar residues" evidence="12">
    <location>
        <begin position="16"/>
        <end position="26"/>
    </location>
</feature>
<dbReference type="InterPro" id="IPR023214">
    <property type="entry name" value="HAD_sf"/>
</dbReference>
<dbReference type="InterPro" id="IPR000626">
    <property type="entry name" value="Ubiquitin-like_dom"/>
</dbReference>
<dbReference type="InterPro" id="IPR011943">
    <property type="entry name" value="HAD-SF_hydro_IIID"/>
</dbReference>
<protein>
    <recommendedName>
        <fullName evidence="3">protein-serine/threonine phosphatase</fullName>
        <ecNumber evidence="3">3.1.3.16</ecNumber>
    </recommendedName>
    <alternativeName>
        <fullName evidence="9">Nuclear proteasome inhibitor UBLCP1</fullName>
    </alternativeName>
</protein>
<evidence type="ECO:0000259" key="13">
    <source>
        <dbReference type="PROSITE" id="PS50053"/>
    </source>
</evidence>
<dbReference type="PANTHER" id="PTHR48493:SF1">
    <property type="entry name" value="UBIQUITIN-LIKE DOMAIN-CONTAINING CTD PHOSPHATASE 1"/>
    <property type="match status" value="1"/>
</dbReference>
<organism evidence="15 16">
    <name type="scientific">Coemansia guatemalensis</name>
    <dbReference type="NCBI Taxonomy" id="2761395"/>
    <lineage>
        <taxon>Eukaryota</taxon>
        <taxon>Fungi</taxon>
        <taxon>Fungi incertae sedis</taxon>
        <taxon>Zoopagomycota</taxon>
        <taxon>Kickxellomycotina</taxon>
        <taxon>Kickxellomycetes</taxon>
        <taxon>Kickxellales</taxon>
        <taxon>Kickxellaceae</taxon>
        <taxon>Coemansia</taxon>
    </lineage>
</organism>
<gene>
    <name evidence="15" type="ORF">H4R20_000506</name>
</gene>
<dbReference type="GO" id="GO:0004722">
    <property type="term" value="F:protein serine/threonine phosphatase activity"/>
    <property type="evidence" value="ECO:0007669"/>
    <property type="project" value="UniProtKB-EC"/>
</dbReference>
<evidence type="ECO:0000313" key="16">
    <source>
        <dbReference type="Proteomes" id="UP001140094"/>
    </source>
</evidence>
<evidence type="ECO:0000256" key="1">
    <source>
        <dbReference type="ARBA" id="ARBA00001946"/>
    </source>
</evidence>
<dbReference type="InterPro" id="IPR036412">
    <property type="entry name" value="HAD-like_sf"/>
</dbReference>
<name>A0A9W8I0Y9_9FUNG</name>
<keyword evidence="5" id="KW-0378">Hydrolase</keyword>
<comment type="catalytic activity">
    <reaction evidence="10">
        <text>O-phospho-L-seryl-[protein] + H2O = L-seryl-[protein] + phosphate</text>
        <dbReference type="Rhea" id="RHEA:20629"/>
        <dbReference type="Rhea" id="RHEA-COMP:9863"/>
        <dbReference type="Rhea" id="RHEA-COMP:11604"/>
        <dbReference type="ChEBI" id="CHEBI:15377"/>
        <dbReference type="ChEBI" id="CHEBI:29999"/>
        <dbReference type="ChEBI" id="CHEBI:43474"/>
        <dbReference type="ChEBI" id="CHEBI:83421"/>
        <dbReference type="EC" id="3.1.3.16"/>
    </reaction>
</comment>
<keyword evidence="8" id="KW-0539">Nucleus</keyword>
<keyword evidence="7" id="KW-0904">Protein phosphatase</keyword>
<evidence type="ECO:0000259" key="14">
    <source>
        <dbReference type="PROSITE" id="PS50969"/>
    </source>
</evidence>
<dbReference type="Gene3D" id="3.10.20.90">
    <property type="entry name" value="Phosphatidylinositol 3-kinase Catalytic Subunit, Chain A, domain 1"/>
    <property type="match status" value="1"/>
</dbReference>
<evidence type="ECO:0000256" key="11">
    <source>
        <dbReference type="ARBA" id="ARBA00048336"/>
    </source>
</evidence>
<keyword evidence="16" id="KW-1185">Reference proteome</keyword>
<dbReference type="SUPFAM" id="SSF56784">
    <property type="entry name" value="HAD-like"/>
    <property type="match status" value="1"/>
</dbReference>
<evidence type="ECO:0000256" key="9">
    <source>
        <dbReference type="ARBA" id="ARBA00032039"/>
    </source>
</evidence>
<dbReference type="EMBL" id="JANBUO010000016">
    <property type="protein sequence ID" value="KAJ2808957.1"/>
    <property type="molecule type" value="Genomic_DNA"/>
</dbReference>
<proteinExistence type="predicted"/>
<evidence type="ECO:0000256" key="12">
    <source>
        <dbReference type="SAM" id="MobiDB-lite"/>
    </source>
</evidence>
<accession>A0A9W8I0Y9</accession>
<dbReference type="InterPro" id="IPR051658">
    <property type="entry name" value="UBLCP1"/>
</dbReference>
<dbReference type="PANTHER" id="PTHR48493">
    <property type="entry name" value="UBIQUITIN-LIKE DOMAIN-CONTAINING CTD PHOSPHATASE 1"/>
    <property type="match status" value="1"/>
</dbReference>
<dbReference type="GO" id="GO:0046872">
    <property type="term" value="F:metal ion binding"/>
    <property type="evidence" value="ECO:0007669"/>
    <property type="project" value="UniProtKB-KW"/>
</dbReference>
<dbReference type="SMART" id="SM00213">
    <property type="entry name" value="UBQ"/>
    <property type="match status" value="1"/>
</dbReference>
<dbReference type="Pfam" id="PF00240">
    <property type="entry name" value="ubiquitin"/>
    <property type="match status" value="1"/>
</dbReference>
<reference evidence="15" key="1">
    <citation type="submission" date="2022-07" db="EMBL/GenBank/DDBJ databases">
        <title>Phylogenomic reconstructions and comparative analyses of Kickxellomycotina fungi.</title>
        <authorList>
            <person name="Reynolds N.K."/>
            <person name="Stajich J.E."/>
            <person name="Barry K."/>
            <person name="Grigoriev I.V."/>
            <person name="Crous P."/>
            <person name="Smith M.E."/>
        </authorList>
    </citation>
    <scope>NUCLEOTIDE SEQUENCE</scope>
    <source>
        <strain evidence="15">NRRL 1565</strain>
    </source>
</reference>
<dbReference type="InterPro" id="IPR004274">
    <property type="entry name" value="FCP1_dom"/>
</dbReference>
<evidence type="ECO:0000256" key="6">
    <source>
        <dbReference type="ARBA" id="ARBA00022842"/>
    </source>
</evidence>
<evidence type="ECO:0000256" key="3">
    <source>
        <dbReference type="ARBA" id="ARBA00013081"/>
    </source>
</evidence>